<dbReference type="Pfam" id="PF20309">
    <property type="entry name" value="DRHyd-ASK"/>
    <property type="match status" value="1"/>
</dbReference>
<evidence type="ECO:0000256" key="1">
    <source>
        <dbReference type="ARBA" id="ARBA00022527"/>
    </source>
</evidence>
<evidence type="ECO:0000256" key="2">
    <source>
        <dbReference type="ARBA" id="ARBA00022679"/>
    </source>
</evidence>
<dbReference type="PANTHER" id="PTHR11584">
    <property type="entry name" value="SERINE/THREONINE PROTEIN KINASE"/>
    <property type="match status" value="1"/>
</dbReference>
<feature type="non-terminal residue" evidence="8">
    <location>
        <position position="180"/>
    </location>
</feature>
<dbReference type="InterPro" id="IPR046872">
    <property type="entry name" value="DRHyd-ASK"/>
</dbReference>
<dbReference type="Proteomes" id="UP000499080">
    <property type="component" value="Unassembled WGS sequence"/>
</dbReference>
<comment type="caution">
    <text evidence="8">The sequence shown here is derived from an EMBL/GenBank/DDBJ whole genome shotgun (WGS) entry which is preliminary data.</text>
</comment>
<dbReference type="EMBL" id="BGPR01069652">
    <property type="protein sequence ID" value="GBO43275.1"/>
    <property type="molecule type" value="Genomic_DNA"/>
</dbReference>
<keyword evidence="5" id="KW-0067">ATP-binding</keyword>
<dbReference type="PANTHER" id="PTHR11584:SF394">
    <property type="entry name" value="APOPTOTIC SIGNAL-REGULATING KINASE 1, ISOFORM C"/>
    <property type="match status" value="1"/>
</dbReference>
<keyword evidence="1" id="KW-0723">Serine/threonine-protein kinase</keyword>
<evidence type="ECO:0000256" key="5">
    <source>
        <dbReference type="ARBA" id="ARBA00022840"/>
    </source>
</evidence>
<evidence type="ECO:0000259" key="6">
    <source>
        <dbReference type="Pfam" id="PF13281"/>
    </source>
</evidence>
<reference evidence="8 9" key="1">
    <citation type="journal article" date="2019" name="Sci. Rep.">
        <title>Orb-weaving spider Araneus ventricosus genome elucidates the spidroin gene catalogue.</title>
        <authorList>
            <person name="Kono N."/>
            <person name="Nakamura H."/>
            <person name="Ohtoshi R."/>
            <person name="Moran D.A.P."/>
            <person name="Shinohara A."/>
            <person name="Yoshida Y."/>
            <person name="Fujiwara M."/>
            <person name="Mori M."/>
            <person name="Tomita M."/>
            <person name="Arakawa K."/>
        </authorList>
    </citation>
    <scope>NUCLEOTIDE SEQUENCE [LARGE SCALE GENOMIC DNA]</scope>
</reference>
<dbReference type="GO" id="GO:0004674">
    <property type="term" value="F:protein serine/threonine kinase activity"/>
    <property type="evidence" value="ECO:0007669"/>
    <property type="project" value="UniProtKB-KW"/>
</dbReference>
<keyword evidence="2" id="KW-0808">Transferase</keyword>
<organism evidence="8 9">
    <name type="scientific">Araneus ventricosus</name>
    <name type="common">Orbweaver spider</name>
    <name type="synonym">Epeira ventricosa</name>
    <dbReference type="NCBI Taxonomy" id="182803"/>
    <lineage>
        <taxon>Eukaryota</taxon>
        <taxon>Metazoa</taxon>
        <taxon>Ecdysozoa</taxon>
        <taxon>Arthropoda</taxon>
        <taxon>Chelicerata</taxon>
        <taxon>Arachnida</taxon>
        <taxon>Araneae</taxon>
        <taxon>Araneomorphae</taxon>
        <taxon>Entelegynae</taxon>
        <taxon>Araneoidea</taxon>
        <taxon>Araneidae</taxon>
        <taxon>Araneus</taxon>
    </lineage>
</organism>
<evidence type="ECO:0000256" key="3">
    <source>
        <dbReference type="ARBA" id="ARBA00022741"/>
    </source>
</evidence>
<dbReference type="AlphaFoldDB" id="A0A4Y2X0U4"/>
<dbReference type="OrthoDB" id="275301at2759"/>
<evidence type="ECO:0000256" key="4">
    <source>
        <dbReference type="ARBA" id="ARBA00022777"/>
    </source>
</evidence>
<proteinExistence type="predicted"/>
<dbReference type="Pfam" id="PF13281">
    <property type="entry name" value="MAP3K_TRAF_bd"/>
    <property type="match status" value="1"/>
</dbReference>
<keyword evidence="9" id="KW-1185">Reference proteome</keyword>
<sequence>MMKIICVFTVSIHTKNQDLANSGYNAPNTIAERRAQREKALEEIEKACQAVGAVFHHVQFEKLDFGEMNVLDLFYNADVAIVDLSILDQQSPLFYRLGVRESFGMKQNILLYNDFDPASTVPLKLSCGGYTLLSYKLNDNGQCVLTDPSGVRHLPVDSAESKILLSFRLKKLLQEVEIQS</sequence>
<dbReference type="InterPro" id="IPR025136">
    <property type="entry name" value="MAP3K_TRAF-bd"/>
</dbReference>
<evidence type="ECO:0000313" key="8">
    <source>
        <dbReference type="EMBL" id="GBO43275.1"/>
    </source>
</evidence>
<evidence type="ECO:0000313" key="9">
    <source>
        <dbReference type="Proteomes" id="UP000499080"/>
    </source>
</evidence>
<protein>
    <submittedName>
        <fullName evidence="8">Mitogen-activated protein kinase kinase kinase 5</fullName>
    </submittedName>
</protein>
<accession>A0A4Y2X0U4</accession>
<dbReference type="GO" id="GO:0005524">
    <property type="term" value="F:ATP binding"/>
    <property type="evidence" value="ECO:0007669"/>
    <property type="project" value="UniProtKB-KW"/>
</dbReference>
<feature type="domain" description="MAP3K deoxyribohydrolase" evidence="7">
    <location>
        <begin position="43"/>
        <end position="78"/>
    </location>
</feature>
<keyword evidence="4 8" id="KW-0418">Kinase</keyword>
<name>A0A4Y2X0U4_ARAVE</name>
<gene>
    <name evidence="8" type="primary">Map3k5</name>
    <name evidence="8" type="ORF">AVEN_55017_1</name>
</gene>
<feature type="domain" description="MAP3K TRAFs-binding" evidence="6">
    <location>
        <begin position="93"/>
        <end position="180"/>
    </location>
</feature>
<evidence type="ECO:0000259" key="7">
    <source>
        <dbReference type="Pfam" id="PF20309"/>
    </source>
</evidence>
<keyword evidence="3" id="KW-0547">Nucleotide-binding</keyword>